<accession>A0ABZ2EQM5</accession>
<dbReference type="EMBL" id="CP117523">
    <property type="protein sequence ID" value="WWD81808.1"/>
    <property type="molecule type" value="Genomic_DNA"/>
</dbReference>
<evidence type="ECO:0000313" key="2">
    <source>
        <dbReference type="Proteomes" id="UP001348492"/>
    </source>
</evidence>
<organism evidence="1 2">
    <name type="scientific">Terrisporobacter glycolicus ATCC 14880 = DSM 1288</name>
    <dbReference type="NCBI Taxonomy" id="1121315"/>
    <lineage>
        <taxon>Bacteria</taxon>
        <taxon>Bacillati</taxon>
        <taxon>Bacillota</taxon>
        <taxon>Clostridia</taxon>
        <taxon>Peptostreptococcales</taxon>
        <taxon>Peptostreptococcaceae</taxon>
        <taxon>Terrisporobacter</taxon>
    </lineage>
</organism>
<evidence type="ECO:0000313" key="1">
    <source>
        <dbReference type="EMBL" id="WWD81808.1"/>
    </source>
</evidence>
<sequence length="52" mass="6085">MIVTIALSNVENIRESITFNKFIRHTCRFYDLYTSKKILKSMKVIKVCDSSV</sequence>
<keyword evidence="2" id="KW-1185">Reference proteome</keyword>
<reference evidence="1 2" key="1">
    <citation type="journal article" date="2023" name="PLoS ONE">
        <title>Genome-based metabolic and phylogenomic analysis of three Terrisporobacter species.</title>
        <authorList>
            <person name="Boer T."/>
            <person name="Bengelsdorf F.R."/>
            <person name="Bomeke M."/>
            <person name="Daniel R."/>
            <person name="Poehlein A."/>
        </authorList>
    </citation>
    <scope>NUCLEOTIDE SEQUENCE [LARGE SCALE GENOMIC DNA]</scope>
    <source>
        <strain evidence="1 2">DSM 1288</strain>
    </source>
</reference>
<proteinExistence type="predicted"/>
<gene>
    <name evidence="1" type="ORF">TEGL_01630</name>
</gene>
<protein>
    <submittedName>
        <fullName evidence="1">Uncharacterized protein</fullName>
    </submittedName>
</protein>
<dbReference type="Proteomes" id="UP001348492">
    <property type="component" value="Chromosome"/>
</dbReference>
<name>A0ABZ2EQM5_9FIRM</name>